<feature type="domain" description="Retrovirus-related Pol polyprotein from transposon TNT 1-94-like beta-barrel" evidence="2">
    <location>
        <begin position="338"/>
        <end position="414"/>
    </location>
</feature>
<dbReference type="EMBL" id="FMSP01000007">
    <property type="protein sequence ID" value="SCV71285.1"/>
    <property type="molecule type" value="Genomic_DNA"/>
</dbReference>
<feature type="region of interest" description="Disordered" evidence="1">
    <location>
        <begin position="245"/>
        <end position="267"/>
    </location>
</feature>
<dbReference type="Proteomes" id="UP000198372">
    <property type="component" value="Unassembled WGS sequence"/>
</dbReference>
<evidence type="ECO:0000313" key="4">
    <source>
        <dbReference type="Proteomes" id="UP000198372"/>
    </source>
</evidence>
<accession>A0A238FDP0</accession>
<evidence type="ECO:0000313" key="3">
    <source>
        <dbReference type="EMBL" id="SCV71285.1"/>
    </source>
</evidence>
<dbReference type="STRING" id="269621.A0A238FDP0"/>
<reference evidence="4" key="1">
    <citation type="submission" date="2016-09" db="EMBL/GenBank/DDBJ databases">
        <authorList>
            <person name="Jeantristanb JTB J.-T."/>
            <person name="Ricardo R."/>
        </authorList>
    </citation>
    <scope>NUCLEOTIDE SEQUENCE [LARGE SCALE GENOMIC DNA]</scope>
</reference>
<sequence length="461" mass="49623">MGQPGATSPLTSSATPPLPADQLASLATLLSNLTAANSGTTAPATSSGATRTAFPKHAHLDGPKSFVNWTRQLRLCLVDDIHSYVLDSIVPDDWTASKRSTCDAVARNILANSINSAEVSAVLNKIPTAELTAPKIYATLKSRYTPDDATCTLELFSQLWGFQPMLGTVAEFDTWITNFKSVTQEILDAKTTINNVLATLVLAIAHPSLKSFKATFTNEHQTQHSLPDIDSLADCMRVQLRSTNLSNEQSNRSAAAPQLHSSHRVAQCPTRAQHQPPGPCCYCRKKGHWSFDCKKAPNDDKKSNNNTHADSTVDWQHHVGFLATGLLAHHRQLCNNSFVVDSGAAVHMVPDKSLFTTYHHTAPTKIGGIAGGINAVGLGNVAFVATSGQPITLTGVLHMLGLTINLLSVSRLCDTDNDGNTIAEGTRIDKGLVEPCSISLLEQSALTEVEVPHLLVQWWIC</sequence>
<organism evidence="3 4">
    <name type="scientific">Microbotryum intermedium</name>
    <dbReference type="NCBI Taxonomy" id="269621"/>
    <lineage>
        <taxon>Eukaryota</taxon>
        <taxon>Fungi</taxon>
        <taxon>Dikarya</taxon>
        <taxon>Basidiomycota</taxon>
        <taxon>Pucciniomycotina</taxon>
        <taxon>Microbotryomycetes</taxon>
        <taxon>Microbotryales</taxon>
        <taxon>Microbotryaceae</taxon>
        <taxon>Microbotryum</taxon>
    </lineage>
</organism>
<protein>
    <submittedName>
        <fullName evidence="3">BQ2448_2873 protein</fullName>
    </submittedName>
</protein>
<gene>
    <name evidence="3" type="ORF">BQ2448_2873</name>
</gene>
<evidence type="ECO:0000259" key="2">
    <source>
        <dbReference type="Pfam" id="PF22936"/>
    </source>
</evidence>
<proteinExistence type="predicted"/>
<evidence type="ECO:0000256" key="1">
    <source>
        <dbReference type="SAM" id="MobiDB-lite"/>
    </source>
</evidence>
<name>A0A238FDP0_9BASI</name>
<keyword evidence="4" id="KW-1185">Reference proteome</keyword>
<dbReference type="AlphaFoldDB" id="A0A238FDP0"/>
<dbReference type="OrthoDB" id="8026949at2759"/>
<dbReference type="InterPro" id="IPR054722">
    <property type="entry name" value="PolX-like_BBD"/>
</dbReference>
<dbReference type="Pfam" id="PF22936">
    <property type="entry name" value="Pol_BBD"/>
    <property type="match status" value="1"/>
</dbReference>